<dbReference type="GO" id="GO:0005737">
    <property type="term" value="C:cytoplasm"/>
    <property type="evidence" value="ECO:0007669"/>
    <property type="project" value="TreeGrafter"/>
</dbReference>
<dbReference type="SMART" id="SM00320">
    <property type="entry name" value="WD40"/>
    <property type="match status" value="5"/>
</dbReference>
<evidence type="ECO:0000256" key="2">
    <source>
        <dbReference type="ARBA" id="ARBA00022483"/>
    </source>
</evidence>
<reference evidence="5 6" key="1">
    <citation type="journal article" date="2011" name="PLoS Pathog.">
        <title>Endophytic Life Strategies Decoded by Genome and Transcriptome Analyses of the Mutualistic Root Symbiont Piriformospora indica.</title>
        <authorList>
            <person name="Zuccaro A."/>
            <person name="Lahrmann U."/>
            <person name="Guldener U."/>
            <person name="Langen G."/>
            <person name="Pfiffi S."/>
            <person name="Biedenkopf D."/>
            <person name="Wong P."/>
            <person name="Samans B."/>
            <person name="Grimm C."/>
            <person name="Basiewicz M."/>
            <person name="Murat C."/>
            <person name="Martin F."/>
            <person name="Kogel K.H."/>
        </authorList>
    </citation>
    <scope>NUCLEOTIDE SEQUENCE [LARGE SCALE GENOMIC DNA]</scope>
    <source>
        <strain evidence="5 6">DSM 11827</strain>
    </source>
</reference>
<dbReference type="eggNOG" id="KOG1983">
    <property type="taxonomic scope" value="Eukaryota"/>
</dbReference>
<dbReference type="GO" id="GO:0045159">
    <property type="term" value="F:myosin II binding"/>
    <property type="evidence" value="ECO:0007669"/>
    <property type="project" value="TreeGrafter"/>
</dbReference>
<dbReference type="GO" id="GO:0019905">
    <property type="term" value="F:syntaxin binding"/>
    <property type="evidence" value="ECO:0007669"/>
    <property type="project" value="TreeGrafter"/>
</dbReference>
<dbReference type="GO" id="GO:0006893">
    <property type="term" value="P:Golgi to plasma membrane transport"/>
    <property type="evidence" value="ECO:0007669"/>
    <property type="project" value="TreeGrafter"/>
</dbReference>
<dbReference type="InterPro" id="IPR036322">
    <property type="entry name" value="WD40_repeat_dom_sf"/>
</dbReference>
<dbReference type="InParanoid" id="G4T9B7"/>
<comment type="similarity">
    <text evidence="1">Belongs to the WD repeat L(2)GL family.</text>
</comment>
<dbReference type="GO" id="GO:0006887">
    <property type="term" value="P:exocytosis"/>
    <property type="evidence" value="ECO:0007669"/>
    <property type="project" value="UniProtKB-KW"/>
</dbReference>
<evidence type="ECO:0000313" key="6">
    <source>
        <dbReference type="Proteomes" id="UP000007148"/>
    </source>
</evidence>
<accession>G4T9B7</accession>
<keyword evidence="6" id="KW-1185">Reference proteome</keyword>
<dbReference type="Proteomes" id="UP000007148">
    <property type="component" value="Unassembled WGS sequence"/>
</dbReference>
<dbReference type="PANTHER" id="PTHR10241:SF25">
    <property type="entry name" value="TOMOSYN, ISOFORM C"/>
    <property type="match status" value="1"/>
</dbReference>
<organism evidence="5 6">
    <name type="scientific">Serendipita indica (strain DSM 11827)</name>
    <name type="common">Root endophyte fungus</name>
    <name type="synonym">Piriformospora indica</name>
    <dbReference type="NCBI Taxonomy" id="1109443"/>
    <lineage>
        <taxon>Eukaryota</taxon>
        <taxon>Fungi</taxon>
        <taxon>Dikarya</taxon>
        <taxon>Basidiomycota</taxon>
        <taxon>Agaricomycotina</taxon>
        <taxon>Agaricomycetes</taxon>
        <taxon>Sebacinales</taxon>
        <taxon>Serendipitaceae</taxon>
        <taxon>Serendipita</taxon>
    </lineage>
</organism>
<feature type="region of interest" description="Disordered" evidence="3">
    <location>
        <begin position="895"/>
        <end position="916"/>
    </location>
</feature>
<proteinExistence type="inferred from homology"/>
<comment type="caution">
    <text evidence="5">The sequence shown here is derived from an EMBL/GenBank/DDBJ whole genome shotgun (WGS) entry which is preliminary data.</text>
</comment>
<dbReference type="CDD" id="cd15873">
    <property type="entry name" value="R-SNARE_STXBP5_6"/>
    <property type="match status" value="1"/>
</dbReference>
<dbReference type="EMBL" id="CAFZ01000022">
    <property type="protein sequence ID" value="CCA67916.1"/>
    <property type="molecule type" value="Genomic_DNA"/>
</dbReference>
<dbReference type="InterPro" id="IPR015943">
    <property type="entry name" value="WD40/YVTN_repeat-like_dom_sf"/>
</dbReference>
<dbReference type="Gene3D" id="2.130.10.10">
    <property type="entry name" value="YVTN repeat-like/Quinoprotein amine dehydrogenase"/>
    <property type="match status" value="1"/>
</dbReference>
<dbReference type="GO" id="GO:0005096">
    <property type="term" value="F:GTPase activator activity"/>
    <property type="evidence" value="ECO:0007669"/>
    <property type="project" value="TreeGrafter"/>
</dbReference>
<gene>
    <name evidence="5" type="ORF">PIIN_01785</name>
</gene>
<dbReference type="PANTHER" id="PTHR10241">
    <property type="entry name" value="LETHAL 2 GIANT LARVAE PROTEIN"/>
    <property type="match status" value="1"/>
</dbReference>
<name>G4T9B7_SERID</name>
<dbReference type="STRING" id="1109443.G4T9B7"/>
<dbReference type="InterPro" id="IPR013905">
    <property type="entry name" value="Lgl_C_dom"/>
</dbReference>
<dbReference type="GO" id="GO:0005886">
    <property type="term" value="C:plasma membrane"/>
    <property type="evidence" value="ECO:0007669"/>
    <property type="project" value="TreeGrafter"/>
</dbReference>
<feature type="domain" description="Lethal giant larvae (Lgl)-like C-terminal" evidence="4">
    <location>
        <begin position="497"/>
        <end position="852"/>
    </location>
</feature>
<evidence type="ECO:0000256" key="3">
    <source>
        <dbReference type="SAM" id="MobiDB-lite"/>
    </source>
</evidence>
<dbReference type="FunCoup" id="G4T9B7">
    <property type="interactions" value="27"/>
</dbReference>
<evidence type="ECO:0000256" key="1">
    <source>
        <dbReference type="ARBA" id="ARBA00008070"/>
    </source>
</evidence>
<sequence>MDIFRKKHKGAPDISSNLKDEKIWDLKYYESFQTGLITAIAYDPVFDVYACGFSNGEIHLYGAPAVHFAFSTKQGKPISHLQISSAASKLICISDHTMIVWTLDGVLQDQIAATMELPKETVFIVVSPMHEHAFIPFPDGTIHLYDLSRLCVSPTKTIPHLDVSQDVVMDLAQNRSLDLLVIATTNSIYLWRFSTHNVERLYTLPDKSAFQPVCLALHPHEDIFMSGLADGRLAIWNTAEQEPLWITTVSELVGSPTSHSSTQASLSPVFKLSWRRLDSGSRLTVLGGNIPDEPPIITLDFSSTPFDSLENLMASNYHRHILSPRPINDFIDNPLSENLLLLTSDSKLELLDLSQEGVGRGAQSDLPYYQMRPPVKMARLVNCHTEMPVSFMNAENQRSIASGGLARPHQVSGGPNVKLAKYETPRLLLTLSSDEVVRFDNVSPHLLLSESSLASRYPNPLLNASLQIRDPLEDPLTWTFVQDASNIESCLLEFVPKSLEVFVGFTSGEVIVWKWSDGSTSPPKPTPKETDGRLLDMSTTNQREGFAPKVLLNAKAGPIAAFATSEIGFFAAAYANNSVLIVDMRGPSVLYEHVSPLDDKVILLKFSICKGHAKLHQELHLAIVHESGATLLLPIINENHGWNVGKLLEIPARKCLPRPIRIFLVEILSGEDLVASPMRLQELLSSKNVKENPKSTFAGEFYRVTVSDTAIACHHGWSSQELGTFSTAGIVGAGLLQKNGSACLVTYNTKGTVVISALPGLQTITELRTPFVNGELESASTISHSMEFSVLTQHGIEVWSLDDTRRAAAPDITIPKLHETQSQTVGLISWLLGSGMSGADFDALVAGPNRPNKPVSKVAESNADAISSAKNALAERGEALDSLAAQTTELEKTAGGMAEQAEKLASRQTKRHRFGF</sequence>
<dbReference type="OrthoDB" id="19944at2759"/>
<dbReference type="HOGENOM" id="CLU_317847_0_0_1"/>
<protein>
    <recommendedName>
        <fullName evidence="4">Lethal giant larvae (Lgl)-like C-terminal domain-containing protein</fullName>
    </recommendedName>
</protein>
<evidence type="ECO:0000259" key="4">
    <source>
        <dbReference type="Pfam" id="PF08596"/>
    </source>
</evidence>
<dbReference type="Gene3D" id="1.20.5.110">
    <property type="match status" value="1"/>
</dbReference>
<dbReference type="AlphaFoldDB" id="G4T9B7"/>
<keyword evidence="2" id="KW-0268">Exocytosis</keyword>
<dbReference type="InterPro" id="IPR001680">
    <property type="entry name" value="WD40_rpt"/>
</dbReference>
<dbReference type="SUPFAM" id="SSF50978">
    <property type="entry name" value="WD40 repeat-like"/>
    <property type="match status" value="2"/>
</dbReference>
<dbReference type="Pfam" id="PF08596">
    <property type="entry name" value="Lgl_C"/>
    <property type="match status" value="1"/>
</dbReference>
<evidence type="ECO:0000313" key="5">
    <source>
        <dbReference type="EMBL" id="CCA67916.1"/>
    </source>
</evidence>